<evidence type="ECO:0000256" key="1">
    <source>
        <dbReference type="SAM" id="SignalP"/>
    </source>
</evidence>
<feature type="chain" id="PRO_5042957462" evidence="1">
    <location>
        <begin position="24"/>
        <end position="435"/>
    </location>
</feature>
<accession>A0AAP2GRS6</accession>
<reference evidence="2 3" key="1">
    <citation type="submission" date="2021-05" db="EMBL/GenBank/DDBJ databases">
        <title>A Polyphasic approach of four new species of the genus Ohtaekwangia: Ohtaekwangia histidinii sp. nov., Ohtaekwangia cretensis sp. nov., Ohtaekwangia indiensis sp. nov., Ohtaekwangia reichenbachii sp. nov. from diverse environment.</title>
        <authorList>
            <person name="Octaviana S."/>
        </authorList>
    </citation>
    <scope>NUCLEOTIDE SEQUENCE [LARGE SCALE GENOMIC DNA]</scope>
    <source>
        <strain evidence="2 3">PWU5</strain>
    </source>
</reference>
<dbReference type="Proteomes" id="UP001319080">
    <property type="component" value="Unassembled WGS sequence"/>
</dbReference>
<dbReference type="SUPFAM" id="SSF48208">
    <property type="entry name" value="Six-hairpin glycosidases"/>
    <property type="match status" value="1"/>
</dbReference>
<evidence type="ECO:0000313" key="3">
    <source>
        <dbReference type="Proteomes" id="UP001319080"/>
    </source>
</evidence>
<dbReference type="InterPro" id="IPR008928">
    <property type="entry name" value="6-hairpin_glycosidase_sf"/>
</dbReference>
<proteinExistence type="predicted"/>
<dbReference type="GO" id="GO:0005975">
    <property type="term" value="P:carbohydrate metabolic process"/>
    <property type="evidence" value="ECO:0007669"/>
    <property type="project" value="InterPro"/>
</dbReference>
<keyword evidence="3" id="KW-1185">Reference proteome</keyword>
<feature type="signal peptide" evidence="1">
    <location>
        <begin position="1"/>
        <end position="23"/>
    </location>
</feature>
<dbReference type="EMBL" id="JAHESE010000028">
    <property type="protein sequence ID" value="MBT1711011.1"/>
    <property type="molecule type" value="Genomic_DNA"/>
</dbReference>
<dbReference type="Gene3D" id="1.50.10.10">
    <property type="match status" value="1"/>
</dbReference>
<keyword evidence="1" id="KW-0732">Signal</keyword>
<comment type="caution">
    <text evidence="2">The sequence shown here is derived from an EMBL/GenBank/DDBJ whole genome shotgun (WGS) entry which is preliminary data.</text>
</comment>
<organism evidence="2 3">
    <name type="scientific">Dawidia cretensis</name>
    <dbReference type="NCBI Taxonomy" id="2782350"/>
    <lineage>
        <taxon>Bacteria</taxon>
        <taxon>Pseudomonadati</taxon>
        <taxon>Bacteroidota</taxon>
        <taxon>Cytophagia</taxon>
        <taxon>Cytophagales</taxon>
        <taxon>Chryseotaleaceae</taxon>
        <taxon>Dawidia</taxon>
    </lineage>
</organism>
<name>A0AAP2GRS6_9BACT</name>
<sequence length="435" mass="48904">MRVFLQYSVLFVASFSVSSQLVAAAPRDSVTDLLQTPFFEKLYSHTYYSLLDRLNADGYLEESLSGAYEGMYCRTSGPMVLLLLETGRYQEAERMIGFVLKAVVDYDMERIPHVIGDKKDGRYPVTSNENQVDGQAHVLLAWARLALKRGPTAFEEKTWPLVSKIMDRTCDRTYLQAGWWSIEPGLVRNLSFEHSREGRRWDTWDLLTQSFVGAALTDMITVAKRRGAVSLADNWSKKLDLLTQGIGKNLTTQRNGVTTYLEMRLPDSNGGVPFLGMGWVCLSPVAAGWEALEHGVMKNTVAEMQRTLLRNTNGLAWMPTDGYPDGAVSNEIIGKGLAWEMEFCRREKQYTRVAQILKLIQLVNAGTDIYMEGAWLAATGVKPSQKLTDSDLAAMKDAVWKSKDAGNGEQCAWWCWAMARLRQEKGLPVVPKRML</sequence>
<dbReference type="InterPro" id="IPR012341">
    <property type="entry name" value="6hp_glycosidase-like_sf"/>
</dbReference>
<gene>
    <name evidence="2" type="ORF">KK062_22400</name>
</gene>
<evidence type="ECO:0000313" key="2">
    <source>
        <dbReference type="EMBL" id="MBT1711011.1"/>
    </source>
</evidence>
<dbReference type="RefSeq" id="WP_254086589.1">
    <property type="nucleotide sequence ID" value="NZ_JAHESE010000028.1"/>
</dbReference>
<protein>
    <submittedName>
        <fullName evidence="2">Uncharacterized protein</fullName>
    </submittedName>
</protein>
<dbReference type="AlphaFoldDB" id="A0AAP2GRS6"/>